<name>A0A413IML0_9BACT</name>
<dbReference type="InterPro" id="IPR032299">
    <property type="entry name" value="DUF4843"/>
</dbReference>
<dbReference type="Proteomes" id="UP000286063">
    <property type="component" value="Unassembled WGS sequence"/>
</dbReference>
<dbReference type="EMBL" id="QRZA01000002">
    <property type="protein sequence ID" value="RGV36263.1"/>
    <property type="molecule type" value="Genomic_DNA"/>
</dbReference>
<sequence>MRNKYLLYIGIFLCMGIWACSNDAVYYDVNQKRSIYFTWDRYNSVTKTASDTVFFSFALYNETEYEYRVPIKVAGMPLGEELTYEVEVVADSSTAKYDKHFKFGKLVIPKNEVEGYLSIILDRTEDIMDHPVILYLKFKENDYFKPIANNYYRLSVVDGALPEPQWWAPNFLGVYARNNDRLYRKMLEYFWQLEELKPIFYKEKVEEYGLYLEYAKAGFYQVKGNIIWINYVFKPAYDFYTDPANTYEGFDMVNPDRFIR</sequence>
<comment type="caution">
    <text evidence="2">The sequence shown here is derived from an EMBL/GenBank/DDBJ whole genome shotgun (WGS) entry which is preliminary data.</text>
</comment>
<gene>
    <name evidence="1" type="ORF">DWW18_02285</name>
    <name evidence="3" type="ORF">DWZ68_00645</name>
    <name evidence="2" type="ORF">DXA50_10545</name>
</gene>
<dbReference type="EMBL" id="QSCR01000017">
    <property type="protein sequence ID" value="RGY16945.1"/>
    <property type="molecule type" value="Genomic_DNA"/>
</dbReference>
<dbReference type="STRING" id="1121130.GCA_000519105_00231"/>
<protein>
    <submittedName>
        <fullName evidence="2">DUF4843 domain-containing protein</fullName>
    </submittedName>
</protein>
<evidence type="ECO:0000313" key="5">
    <source>
        <dbReference type="Proteomes" id="UP000286038"/>
    </source>
</evidence>
<evidence type="ECO:0000313" key="4">
    <source>
        <dbReference type="Proteomes" id="UP000283589"/>
    </source>
</evidence>
<dbReference type="GeneID" id="86894104"/>
<organism evidence="2 6">
    <name type="scientific">Butyricimonas virosa</name>
    <dbReference type="NCBI Taxonomy" id="544645"/>
    <lineage>
        <taxon>Bacteria</taxon>
        <taxon>Pseudomonadati</taxon>
        <taxon>Bacteroidota</taxon>
        <taxon>Bacteroidia</taxon>
        <taxon>Bacteroidales</taxon>
        <taxon>Odoribacteraceae</taxon>
        <taxon>Butyricimonas</taxon>
    </lineage>
</organism>
<dbReference type="EMBL" id="QRPV01000001">
    <property type="protein sequence ID" value="RHM47515.1"/>
    <property type="molecule type" value="Genomic_DNA"/>
</dbReference>
<accession>A0A413IML0</accession>
<dbReference type="Proteomes" id="UP000283589">
    <property type="component" value="Unassembled WGS sequence"/>
</dbReference>
<reference evidence="4 5" key="1">
    <citation type="submission" date="2018-08" db="EMBL/GenBank/DDBJ databases">
        <title>A genome reference for cultivated species of the human gut microbiota.</title>
        <authorList>
            <person name="Zou Y."/>
            <person name="Xue W."/>
            <person name="Luo G."/>
        </authorList>
    </citation>
    <scope>NUCLEOTIDE SEQUENCE [LARGE SCALE GENOMIC DNA]</scope>
    <source>
        <strain evidence="1 4">AF14-49</strain>
        <strain evidence="3 5">AF34-33</strain>
        <strain evidence="2 6">OF02-7</strain>
    </source>
</reference>
<evidence type="ECO:0000313" key="1">
    <source>
        <dbReference type="EMBL" id="RGV36263.1"/>
    </source>
</evidence>
<evidence type="ECO:0000313" key="3">
    <source>
        <dbReference type="EMBL" id="RHM47515.1"/>
    </source>
</evidence>
<dbReference type="RefSeq" id="WP_117722174.1">
    <property type="nucleotide sequence ID" value="NZ_CABJDM010000001.1"/>
</dbReference>
<dbReference type="AlphaFoldDB" id="A0A413IML0"/>
<evidence type="ECO:0000313" key="2">
    <source>
        <dbReference type="EMBL" id="RGY16945.1"/>
    </source>
</evidence>
<proteinExistence type="predicted"/>
<evidence type="ECO:0000313" key="6">
    <source>
        <dbReference type="Proteomes" id="UP000286063"/>
    </source>
</evidence>
<dbReference type="Pfam" id="PF16132">
    <property type="entry name" value="DUF4843"/>
    <property type="match status" value="1"/>
</dbReference>
<dbReference type="Proteomes" id="UP000286038">
    <property type="component" value="Unassembled WGS sequence"/>
</dbReference>
<dbReference type="OrthoDB" id="1002471at2"/>